<evidence type="ECO:0000256" key="1">
    <source>
        <dbReference type="SAM" id="Coils"/>
    </source>
</evidence>
<dbReference type="EMBL" id="FOKK01000017">
    <property type="protein sequence ID" value="SFB53378.1"/>
    <property type="molecule type" value="Genomic_DNA"/>
</dbReference>
<sequence length="122" mass="14564">MNTYYYLLFILLFLLVVIIFLMRSFFTKKINFLDHNQSHREHDLSTFQKQLQLLKEKDQNLQRELDDEKSQLALMAISLTQKDAEINALLLIIDDLQTKNNQKEEEIIIEYFPEAKITKLSL</sequence>
<keyword evidence="2" id="KW-0812">Transmembrane</keyword>
<organism evidence="3 4">
    <name type="scientific">Algoriphagus aquimarinus</name>
    <dbReference type="NCBI Taxonomy" id="237018"/>
    <lineage>
        <taxon>Bacteria</taxon>
        <taxon>Pseudomonadati</taxon>
        <taxon>Bacteroidota</taxon>
        <taxon>Cytophagia</taxon>
        <taxon>Cytophagales</taxon>
        <taxon>Cyclobacteriaceae</taxon>
        <taxon>Algoriphagus</taxon>
    </lineage>
</organism>
<evidence type="ECO:0000313" key="4">
    <source>
        <dbReference type="Proteomes" id="UP000198790"/>
    </source>
</evidence>
<feature type="coiled-coil region" evidence="1">
    <location>
        <begin position="44"/>
        <end position="106"/>
    </location>
</feature>
<dbReference type="Proteomes" id="UP000198790">
    <property type="component" value="Unassembled WGS sequence"/>
</dbReference>
<name>A0A1I1BXI2_9BACT</name>
<dbReference type="AlphaFoldDB" id="A0A1I1BXI2"/>
<proteinExistence type="predicted"/>
<feature type="transmembrane region" description="Helical" evidence="2">
    <location>
        <begin position="6"/>
        <end position="26"/>
    </location>
</feature>
<dbReference type="STRING" id="237018.SAMN04489723_11739"/>
<accession>A0A1I1BXI2</accession>
<keyword evidence="1" id="KW-0175">Coiled coil</keyword>
<reference evidence="3 4" key="1">
    <citation type="submission" date="2016-10" db="EMBL/GenBank/DDBJ databases">
        <authorList>
            <person name="de Groot N.N."/>
        </authorList>
    </citation>
    <scope>NUCLEOTIDE SEQUENCE [LARGE SCALE GENOMIC DNA]</scope>
    <source>
        <strain evidence="3 4">DSM 23399</strain>
    </source>
</reference>
<keyword evidence="2" id="KW-1133">Transmembrane helix</keyword>
<keyword evidence="2" id="KW-0472">Membrane</keyword>
<evidence type="ECO:0000256" key="2">
    <source>
        <dbReference type="SAM" id="Phobius"/>
    </source>
</evidence>
<keyword evidence="4" id="KW-1185">Reference proteome</keyword>
<gene>
    <name evidence="3" type="ORF">SAMN04489723_11739</name>
</gene>
<protein>
    <submittedName>
        <fullName evidence="3">Uncharacterized protein</fullName>
    </submittedName>
</protein>
<evidence type="ECO:0000313" key="3">
    <source>
        <dbReference type="EMBL" id="SFB53378.1"/>
    </source>
</evidence>